<dbReference type="AlphaFoldDB" id="A0A316TMQ4"/>
<dbReference type="RefSeq" id="WP_109697341.1">
    <property type="nucleotide sequence ID" value="NZ_QGDD01000012.1"/>
</dbReference>
<dbReference type="InterPro" id="IPR039556">
    <property type="entry name" value="ICL/PEPM"/>
</dbReference>
<dbReference type="Pfam" id="PF13714">
    <property type="entry name" value="PEP_mutase"/>
    <property type="match status" value="1"/>
</dbReference>
<dbReference type="Proteomes" id="UP000245507">
    <property type="component" value="Unassembled WGS sequence"/>
</dbReference>
<dbReference type="PANTHER" id="PTHR42905">
    <property type="entry name" value="PHOSPHOENOLPYRUVATE CARBOXYLASE"/>
    <property type="match status" value="1"/>
</dbReference>
<dbReference type="PANTHER" id="PTHR42905:SF16">
    <property type="entry name" value="CARBOXYPHOSPHONOENOLPYRUVATE PHOSPHONOMUTASE-LIKE PROTEIN (AFU_ORTHOLOGUE AFUA_5G07230)"/>
    <property type="match status" value="1"/>
</dbReference>
<accession>A0A316TMQ4</accession>
<protein>
    <submittedName>
        <fullName evidence="1">2-methylisocitrate lyase</fullName>
    </submittedName>
</protein>
<comment type="caution">
    <text evidence="1">The sequence shown here is derived from an EMBL/GenBank/DDBJ whole genome shotgun (WGS) entry which is preliminary data.</text>
</comment>
<dbReference type="CDD" id="cd00377">
    <property type="entry name" value="ICL_PEPM"/>
    <property type="match status" value="1"/>
</dbReference>
<dbReference type="Gene3D" id="6.10.250.2750">
    <property type="match status" value="1"/>
</dbReference>
<dbReference type="Gene3D" id="3.20.20.60">
    <property type="entry name" value="Phosphoenolpyruvate-binding domains"/>
    <property type="match status" value="1"/>
</dbReference>
<dbReference type="GO" id="GO:0016829">
    <property type="term" value="F:lyase activity"/>
    <property type="evidence" value="ECO:0007669"/>
    <property type="project" value="UniProtKB-KW"/>
</dbReference>
<dbReference type="OrthoDB" id="9780430at2"/>
<evidence type="ECO:0000313" key="1">
    <source>
        <dbReference type="EMBL" id="PWN01026.1"/>
    </source>
</evidence>
<keyword evidence="1" id="KW-0456">Lyase</keyword>
<sequence length="267" mass="27789">MSTVDDRVAEFHRLHESGCFVMPNPWDAGSARALEQLGFKALATTSAGLAWTLGRADTQVTLEEALEHLTVVAGAVSVPVNADFEGAYAVDPAEVAANVARAAVTGVAGLSVEDSSGDPDDPLFDFGLAVERIAAARQAIDESGTGVLLTGRSEGFVSGRPDIDETVRRLAAYAEAGADCLYAPRIDEREDIEAVIAAVSPKPVNLLVNAPFITVAEAAELGVRRISVGGTLARTAWGGFLAAAHEIAESGTFNRFEDLPGVDALLG</sequence>
<dbReference type="EMBL" id="QGDD01000012">
    <property type="protein sequence ID" value="PWN01026.1"/>
    <property type="molecule type" value="Genomic_DNA"/>
</dbReference>
<reference evidence="1 2" key="1">
    <citation type="submission" date="2018-05" db="EMBL/GenBank/DDBJ databases">
        <title>Nocardioides silvaticus genome.</title>
        <authorList>
            <person name="Li C."/>
            <person name="Wang G."/>
        </authorList>
    </citation>
    <scope>NUCLEOTIDE SEQUENCE [LARGE SCALE GENOMIC DNA]</scope>
    <source>
        <strain evidence="1 2">CCTCC AB 2018079</strain>
    </source>
</reference>
<dbReference type="InterPro" id="IPR040442">
    <property type="entry name" value="Pyrv_kinase-like_dom_sf"/>
</dbReference>
<dbReference type="SUPFAM" id="SSF51621">
    <property type="entry name" value="Phosphoenolpyruvate/pyruvate domain"/>
    <property type="match status" value="1"/>
</dbReference>
<proteinExistence type="predicted"/>
<keyword evidence="2" id="KW-1185">Reference proteome</keyword>
<gene>
    <name evidence="1" type="ORF">DJ010_20640</name>
</gene>
<evidence type="ECO:0000313" key="2">
    <source>
        <dbReference type="Proteomes" id="UP000245507"/>
    </source>
</evidence>
<name>A0A316TMQ4_9ACTN</name>
<dbReference type="InterPro" id="IPR015813">
    <property type="entry name" value="Pyrv/PenolPyrv_kinase-like_dom"/>
</dbReference>
<organism evidence="1 2">
    <name type="scientific">Nocardioides silvaticus</name>
    <dbReference type="NCBI Taxonomy" id="2201891"/>
    <lineage>
        <taxon>Bacteria</taxon>
        <taxon>Bacillati</taxon>
        <taxon>Actinomycetota</taxon>
        <taxon>Actinomycetes</taxon>
        <taxon>Propionibacteriales</taxon>
        <taxon>Nocardioidaceae</taxon>
        <taxon>Nocardioides</taxon>
    </lineage>
</organism>